<dbReference type="Proteomes" id="UP000192391">
    <property type="component" value="Chromosome"/>
</dbReference>
<dbReference type="EMBL" id="CP019962">
    <property type="protein sequence ID" value="ARD65783.1"/>
    <property type="molecule type" value="Genomic_DNA"/>
</dbReference>
<feature type="transmembrane region" description="Helical" evidence="4">
    <location>
        <begin position="242"/>
        <end position="266"/>
    </location>
</feature>
<dbReference type="RefSeq" id="WP_038352704.1">
    <property type="nucleotide sequence ID" value="NZ_CP019962.1"/>
</dbReference>
<feature type="transmembrane region" description="Helical" evidence="4">
    <location>
        <begin position="147"/>
        <end position="166"/>
    </location>
</feature>
<evidence type="ECO:0000259" key="5">
    <source>
        <dbReference type="PROSITE" id="PS50109"/>
    </source>
</evidence>
<accession>A0AAC9QUC8</accession>
<dbReference type="InterPro" id="IPR005467">
    <property type="entry name" value="His_kinase_dom"/>
</dbReference>
<reference evidence="7" key="1">
    <citation type="journal article" date="2017" name="Sci. Rep.">
        <title>Determination of the Genome and Primary Transcriptome of Syngas Fermenting Eubacterium limosum ATCC 8486.</title>
        <authorList>
            <person name="Song Y."/>
            <person name="Shin J."/>
            <person name="Jeong Y."/>
            <person name="Jin S."/>
            <person name="Lee J.K."/>
            <person name="Kim D.R."/>
            <person name="Kim S.C."/>
            <person name="Cho S."/>
            <person name="Cho B.K."/>
        </authorList>
    </citation>
    <scope>NUCLEOTIDE SEQUENCE [LARGE SCALE GENOMIC DNA]</scope>
    <source>
        <strain evidence="7">ATCC 8486</strain>
    </source>
</reference>
<feature type="transmembrane region" description="Helical" evidence="4">
    <location>
        <begin position="92"/>
        <end position="111"/>
    </location>
</feature>
<dbReference type="Pfam" id="PF02518">
    <property type="entry name" value="HATPase_c"/>
    <property type="match status" value="1"/>
</dbReference>
<dbReference type="SUPFAM" id="SSF55874">
    <property type="entry name" value="ATPase domain of HSP90 chaperone/DNA topoisomerase II/histidine kinase"/>
    <property type="match status" value="1"/>
</dbReference>
<proteinExistence type="predicted"/>
<dbReference type="PROSITE" id="PS50109">
    <property type="entry name" value="HIS_KIN"/>
    <property type="match status" value="1"/>
</dbReference>
<keyword evidence="6" id="KW-0067">ATP-binding</keyword>
<evidence type="ECO:0000256" key="4">
    <source>
        <dbReference type="SAM" id="Phobius"/>
    </source>
</evidence>
<dbReference type="AlphaFoldDB" id="A0AAC9QUC8"/>
<gene>
    <name evidence="6" type="ORF">B2M23_09615</name>
</gene>
<keyword evidence="1" id="KW-0808">Transferase</keyword>
<dbReference type="GO" id="GO:0005524">
    <property type="term" value="F:ATP binding"/>
    <property type="evidence" value="ECO:0007669"/>
    <property type="project" value="UniProtKB-KW"/>
</dbReference>
<dbReference type="Gene3D" id="3.30.565.10">
    <property type="entry name" value="Histidine kinase-like ATPase, C-terminal domain"/>
    <property type="match status" value="1"/>
</dbReference>
<keyword evidence="3" id="KW-0902">Two-component regulatory system</keyword>
<keyword evidence="4" id="KW-1133">Transmembrane helix</keyword>
<organism evidence="6 7">
    <name type="scientific">Eubacterium limosum</name>
    <dbReference type="NCBI Taxonomy" id="1736"/>
    <lineage>
        <taxon>Bacteria</taxon>
        <taxon>Bacillati</taxon>
        <taxon>Bacillota</taxon>
        <taxon>Clostridia</taxon>
        <taxon>Eubacteriales</taxon>
        <taxon>Eubacteriaceae</taxon>
        <taxon>Eubacterium</taxon>
    </lineage>
</organism>
<keyword evidence="4" id="KW-0472">Membrane</keyword>
<feature type="transmembrane region" description="Helical" evidence="4">
    <location>
        <begin position="178"/>
        <end position="202"/>
    </location>
</feature>
<dbReference type="InterPro" id="IPR036890">
    <property type="entry name" value="HATPase_C_sf"/>
</dbReference>
<evidence type="ECO:0000256" key="3">
    <source>
        <dbReference type="ARBA" id="ARBA00023012"/>
    </source>
</evidence>
<name>A0AAC9QUC8_EUBLI</name>
<dbReference type="PANTHER" id="PTHR24421">
    <property type="entry name" value="NITRATE/NITRITE SENSOR PROTEIN NARX-RELATED"/>
    <property type="match status" value="1"/>
</dbReference>
<evidence type="ECO:0000313" key="6">
    <source>
        <dbReference type="EMBL" id="ARD65783.1"/>
    </source>
</evidence>
<dbReference type="KEGG" id="elim:B2M23_09615"/>
<sequence>MSNIKKGSFLLIVLSISLFCLFLLSEMQLTIADSFNKISFDLYFVFFLNFLAVHCVLNTHENISVYLFGLLLFWFGWIFEFSWFSPPIFTELRYFLMFFFSLLLVAFYISLFEDIRSKNVIKLMIIQGILSIACLIFYGRFADHLNAFLFFINIVGAIALCIYYSYTHLLDQTSKRLVSLIIAGLLCSVLPYLLLTFVPTFLLTSFNLPTIGNWTLYFLLILPIVFSVILNKRNLSIEQIGIFRYPVNLLILTVGIASLNLLAVFILEIPVLSVIIMNYFFVILYVIYYAIAANNVKIRQEKLKKVLNNFQEERLDIFRQLFADDQLEKIGILMLDLVKSSIPFTGGAITIAKNRKNEVYIVRSGDLEDLTLGNIEGKAGYVHELKTFPFKNVNCISLPLNYLNDRIGSITLSRASFSFFTSEELEVLEKYTQILSEMLVTSLRMAEYERNSVKTGFTAEERLIYLKTADLAEQDKKRLATYLHDEILQKIFGIKNLLSTLQGPDETKRLMMDTLEEINVSLRKRMTEMYPAFLNVTTLEEAIMNLVEKSNQFYHKNIQMDLLVEPNLQLGQKQRHMIFRMVKELVINVYKHAGATSIVVEILKDKEMIDITVQDNGVGINQTTFQLIDVLQNHLGLASIKQEVFFLNGFFEIKNLKNQGLGIEISIPYISEE</sequence>
<keyword evidence="6" id="KW-0547">Nucleotide-binding</keyword>
<keyword evidence="2" id="KW-0418">Kinase</keyword>
<feature type="transmembrane region" description="Helical" evidence="4">
    <location>
        <begin position="272"/>
        <end position="292"/>
    </location>
</feature>
<keyword evidence="4" id="KW-0812">Transmembrane</keyword>
<evidence type="ECO:0000313" key="7">
    <source>
        <dbReference type="Proteomes" id="UP000192391"/>
    </source>
</evidence>
<dbReference type="GO" id="GO:0016301">
    <property type="term" value="F:kinase activity"/>
    <property type="evidence" value="ECO:0007669"/>
    <property type="project" value="UniProtKB-KW"/>
</dbReference>
<feature type="transmembrane region" description="Helical" evidence="4">
    <location>
        <begin position="42"/>
        <end position="58"/>
    </location>
</feature>
<feature type="domain" description="Histidine kinase" evidence="5">
    <location>
        <begin position="482"/>
        <end position="671"/>
    </location>
</feature>
<feature type="transmembrane region" description="Helical" evidence="4">
    <location>
        <begin position="123"/>
        <end position="141"/>
    </location>
</feature>
<dbReference type="InterPro" id="IPR003594">
    <property type="entry name" value="HATPase_dom"/>
</dbReference>
<dbReference type="GO" id="GO:0000160">
    <property type="term" value="P:phosphorelay signal transduction system"/>
    <property type="evidence" value="ECO:0007669"/>
    <property type="project" value="UniProtKB-KW"/>
</dbReference>
<dbReference type="CDD" id="cd16917">
    <property type="entry name" value="HATPase_UhpB-NarQ-NarX-like"/>
    <property type="match status" value="1"/>
</dbReference>
<feature type="transmembrane region" description="Helical" evidence="4">
    <location>
        <begin position="65"/>
        <end position="86"/>
    </location>
</feature>
<dbReference type="InterPro" id="IPR050482">
    <property type="entry name" value="Sensor_HK_TwoCompSys"/>
</dbReference>
<protein>
    <submittedName>
        <fullName evidence="6">ATP-binding protein</fullName>
    </submittedName>
</protein>
<evidence type="ECO:0000256" key="2">
    <source>
        <dbReference type="ARBA" id="ARBA00022777"/>
    </source>
</evidence>
<feature type="transmembrane region" description="Helical" evidence="4">
    <location>
        <begin position="214"/>
        <end position="230"/>
    </location>
</feature>
<evidence type="ECO:0000256" key="1">
    <source>
        <dbReference type="ARBA" id="ARBA00022679"/>
    </source>
</evidence>